<dbReference type="InterPro" id="IPR031981">
    <property type="entry name" value="MIEAP_C"/>
</dbReference>
<dbReference type="STRING" id="50429.A0A2B4RPK2"/>
<dbReference type="AlphaFoldDB" id="A0A2B4RPK2"/>
<dbReference type="PANTHER" id="PTHR14187:SF5">
    <property type="entry name" value="HEAT SHOCK 70 KDA PROTEIN 12A"/>
    <property type="match status" value="1"/>
</dbReference>
<dbReference type="Proteomes" id="UP000225706">
    <property type="component" value="Unassembled WGS sequence"/>
</dbReference>
<evidence type="ECO:0000256" key="3">
    <source>
        <dbReference type="ARBA" id="ARBA00022840"/>
    </source>
</evidence>
<dbReference type="Pfam" id="PF16026">
    <property type="entry name" value="MIEAP"/>
    <property type="match status" value="1"/>
</dbReference>
<evidence type="ECO:0000313" key="7">
    <source>
        <dbReference type="Proteomes" id="UP000225706"/>
    </source>
</evidence>
<evidence type="ECO:0000256" key="4">
    <source>
        <dbReference type="SAM" id="Coils"/>
    </source>
</evidence>
<keyword evidence="7" id="KW-1185">Reference proteome</keyword>
<organism evidence="6 7">
    <name type="scientific">Stylophora pistillata</name>
    <name type="common">Smooth cauliflower coral</name>
    <dbReference type="NCBI Taxonomy" id="50429"/>
    <lineage>
        <taxon>Eukaryota</taxon>
        <taxon>Metazoa</taxon>
        <taxon>Cnidaria</taxon>
        <taxon>Anthozoa</taxon>
        <taxon>Hexacorallia</taxon>
        <taxon>Scleractinia</taxon>
        <taxon>Astrocoeniina</taxon>
        <taxon>Pocilloporidae</taxon>
        <taxon>Stylophora</taxon>
    </lineage>
</organism>
<reference evidence="7" key="1">
    <citation type="journal article" date="2017" name="bioRxiv">
        <title>Comparative analysis of the genomes of Stylophora pistillata and Acropora digitifera provides evidence for extensive differences between species of corals.</title>
        <authorList>
            <person name="Voolstra C.R."/>
            <person name="Li Y."/>
            <person name="Liew Y.J."/>
            <person name="Baumgarten S."/>
            <person name="Zoccola D."/>
            <person name="Flot J.-F."/>
            <person name="Tambutte S."/>
            <person name="Allemand D."/>
            <person name="Aranda M."/>
        </authorList>
    </citation>
    <scope>NUCLEOTIDE SEQUENCE [LARGE SCALE GENOMIC DNA]</scope>
</reference>
<keyword evidence="6" id="KW-0346">Stress response</keyword>
<dbReference type="PANTHER" id="PTHR14187">
    <property type="entry name" value="ALPHA KINASE/ELONGATION FACTOR 2 KINASE"/>
    <property type="match status" value="1"/>
</dbReference>
<dbReference type="EMBL" id="LSMT01000409">
    <property type="protein sequence ID" value="PFX18460.1"/>
    <property type="molecule type" value="Genomic_DNA"/>
</dbReference>
<dbReference type="GO" id="GO:0005524">
    <property type="term" value="F:ATP binding"/>
    <property type="evidence" value="ECO:0007669"/>
    <property type="project" value="UniProtKB-KW"/>
</dbReference>
<feature type="coiled-coil region" evidence="4">
    <location>
        <begin position="594"/>
        <end position="703"/>
    </location>
</feature>
<dbReference type="CDD" id="cd10229">
    <property type="entry name" value="ASKHA_NBD_HSP70_HSPA12"/>
    <property type="match status" value="1"/>
</dbReference>
<dbReference type="SUPFAM" id="SSF53067">
    <property type="entry name" value="Actin-like ATPase domain"/>
    <property type="match status" value="2"/>
</dbReference>
<evidence type="ECO:0000259" key="5">
    <source>
        <dbReference type="Pfam" id="PF16026"/>
    </source>
</evidence>
<dbReference type="Gene3D" id="3.30.420.40">
    <property type="match status" value="2"/>
</dbReference>
<feature type="domain" description="Mitochondria-eating protein C-terminal" evidence="5">
    <location>
        <begin position="729"/>
        <end position="928"/>
    </location>
</feature>
<dbReference type="InterPro" id="IPR013126">
    <property type="entry name" value="Hsp_70_fam"/>
</dbReference>
<evidence type="ECO:0000256" key="2">
    <source>
        <dbReference type="ARBA" id="ARBA00022741"/>
    </source>
</evidence>
<dbReference type="Pfam" id="PF00012">
    <property type="entry name" value="HSP70"/>
    <property type="match status" value="1"/>
</dbReference>
<dbReference type="OrthoDB" id="5989976at2759"/>
<accession>A0A2B4RPK2</accession>
<proteinExistence type="inferred from homology"/>
<dbReference type="GO" id="GO:0140662">
    <property type="term" value="F:ATP-dependent protein folding chaperone"/>
    <property type="evidence" value="ECO:0007669"/>
    <property type="project" value="InterPro"/>
</dbReference>
<sequence>MASSSGTHHEESYLATIGIDFGTTFSGFAFSFNKDEGKDAIFLNRDWVNDQGHRTSKTPTCLLLKPDLSFDSFGYTAMERYSGLKSMYEEKEFFFFQHFKMELHNEETIDLQATIPDARYKRVQAKKVFAHAIRFLGDEAINFIRQETGDQSFKVEDVLWVLTVPAIWSPRAKQLMREAAYEAGTVCRDHPEQLVIALEPEAAAIFCTERKMDAILSEKLDVSVDGLLSQLNAQYMVVDIGGGTLDVTVHEKQDDGRIREIHKVTGGPYGGNKVNHQFEGLLDELFGAEKLYEYRKLFPIDWLHLKNDFEEKKRGVRSQQKKETRIRLPYSFVSTINKFLPHSLARYGEGEIKLQRNEYLCLSPSVMIKQFEPVLEAMKDHLDVLLSKPELSKVKVMLLVGGFAESPILQQKIMEKFNCRCRVIVPRDAAKAVVQGAVMFGQLPDRISQRVMSTTYGCACCRDFIQGIHPNEKKFIADGVEKCRDLFACFVKEDEEVKLGQRIRQVFHPVYANQTEVPFGFYTSSNADAQFVTEPGLTKIGNLVVHSPVTRGGRDRDIESIDLSLIMEISLKPYAGEMEAYFGLATTTERVQPYELQDLSKPDLEKEIQQLQQRHERELAKKNEEVKHFAERLNASEKKVASKEEFCKRLNYEKEKLNNKFTKEIKAKENQLNDSRKRFKLRLSKKDEELQVLREHLRDMTARLALSFEKRLKQDQRRVQNFVESNTPSDIEKDFQEFFDGERLDAYDDIEFVLSPSGENDVKIYYPRLACLIFEIAYEQVKEARDASCDLFQNITGQLIKEAPRMCQEMCHARKDVKESVREQWKKLASKTERSFLPTPSEDVLTRLGDYIKACIRLTWRIVTQVPPMQLEYKAVQFDNNLHKLARFQQRVEYFRGADQLSGKVIACYLWPALLEAGGRIIFPAEVMCERDYVVISKPLTP</sequence>
<name>A0A2B4RPK2_STYPI</name>
<evidence type="ECO:0000313" key="6">
    <source>
        <dbReference type="EMBL" id="PFX18460.1"/>
    </source>
</evidence>
<keyword evidence="4" id="KW-0175">Coiled coil</keyword>
<dbReference type="InterPro" id="IPR043129">
    <property type="entry name" value="ATPase_NBD"/>
</dbReference>
<gene>
    <name evidence="6" type="primary">HSPA12A</name>
    <name evidence="6" type="ORF">AWC38_SpisGene17158</name>
</gene>
<keyword evidence="3" id="KW-0067">ATP-binding</keyword>
<comment type="caution">
    <text evidence="6">The sequence shown here is derived from an EMBL/GenBank/DDBJ whole genome shotgun (WGS) entry which is preliminary data.</text>
</comment>
<evidence type="ECO:0000256" key="1">
    <source>
        <dbReference type="ARBA" id="ARBA00007381"/>
    </source>
</evidence>
<protein>
    <submittedName>
        <fullName evidence="6">Heat shock 70 kDa protein 12A</fullName>
    </submittedName>
</protein>
<comment type="similarity">
    <text evidence="1">Belongs to the heat shock protein 70 family.</text>
</comment>
<keyword evidence="2" id="KW-0547">Nucleotide-binding</keyword>